<evidence type="ECO:0000313" key="3">
    <source>
        <dbReference type="Proteomes" id="UP000192578"/>
    </source>
</evidence>
<dbReference type="OrthoDB" id="9987187at2759"/>
<evidence type="ECO:0000259" key="1">
    <source>
        <dbReference type="PROSITE" id="PS50940"/>
    </source>
</evidence>
<dbReference type="SUPFAM" id="SSF57625">
    <property type="entry name" value="Invertebrate chitin-binding proteins"/>
    <property type="match status" value="1"/>
</dbReference>
<comment type="caution">
    <text evidence="2">The sequence shown here is derived from an EMBL/GenBank/DDBJ whole genome shotgun (WGS) entry which is preliminary data.</text>
</comment>
<dbReference type="Proteomes" id="UP000192578">
    <property type="component" value="Unassembled WGS sequence"/>
</dbReference>
<dbReference type="Pfam" id="PF01607">
    <property type="entry name" value="CBM_14"/>
    <property type="match status" value="1"/>
</dbReference>
<dbReference type="PROSITE" id="PS50940">
    <property type="entry name" value="CHIT_BIND_II"/>
    <property type="match status" value="1"/>
</dbReference>
<accession>A0A9X6RKB8</accession>
<dbReference type="GO" id="GO:0005576">
    <property type="term" value="C:extracellular region"/>
    <property type="evidence" value="ECO:0007669"/>
    <property type="project" value="InterPro"/>
</dbReference>
<dbReference type="Gene3D" id="2.170.140.10">
    <property type="entry name" value="Chitin binding domain"/>
    <property type="match status" value="1"/>
</dbReference>
<evidence type="ECO:0000313" key="2">
    <source>
        <dbReference type="EMBL" id="OWA50929.1"/>
    </source>
</evidence>
<dbReference type="SMART" id="SM00494">
    <property type="entry name" value="ChtBD2"/>
    <property type="match status" value="1"/>
</dbReference>
<dbReference type="InterPro" id="IPR002557">
    <property type="entry name" value="Chitin-bd_dom"/>
</dbReference>
<dbReference type="EMBL" id="MTYJ01000208">
    <property type="protein sequence ID" value="OWA50929.1"/>
    <property type="molecule type" value="Genomic_DNA"/>
</dbReference>
<dbReference type="GO" id="GO:0008061">
    <property type="term" value="F:chitin binding"/>
    <property type="evidence" value="ECO:0007669"/>
    <property type="project" value="InterPro"/>
</dbReference>
<name>A0A9X6RKB8_HYPEX</name>
<organism evidence="2 3">
    <name type="scientific">Hypsibius exemplaris</name>
    <name type="common">Freshwater tardigrade</name>
    <dbReference type="NCBI Taxonomy" id="2072580"/>
    <lineage>
        <taxon>Eukaryota</taxon>
        <taxon>Metazoa</taxon>
        <taxon>Ecdysozoa</taxon>
        <taxon>Tardigrada</taxon>
        <taxon>Eutardigrada</taxon>
        <taxon>Parachela</taxon>
        <taxon>Hypsibioidea</taxon>
        <taxon>Hypsibiidae</taxon>
        <taxon>Hypsibius</taxon>
    </lineage>
</organism>
<gene>
    <name evidence="2" type="ORF">BV898_15430</name>
</gene>
<dbReference type="InterPro" id="IPR036508">
    <property type="entry name" value="Chitin-bd_dom_sf"/>
</dbReference>
<reference evidence="3" key="1">
    <citation type="submission" date="2017-01" db="EMBL/GenBank/DDBJ databases">
        <title>Comparative genomics of anhydrobiosis in the tardigrade Hypsibius dujardini.</title>
        <authorList>
            <person name="Yoshida Y."/>
            <person name="Koutsovoulos G."/>
            <person name="Laetsch D."/>
            <person name="Stevens L."/>
            <person name="Kumar S."/>
            <person name="Horikawa D."/>
            <person name="Ishino K."/>
            <person name="Komine S."/>
            <person name="Tomita M."/>
            <person name="Blaxter M."/>
            <person name="Arakawa K."/>
        </authorList>
    </citation>
    <scope>NUCLEOTIDE SEQUENCE [LARGE SCALE GENOMIC DNA]</scope>
    <source>
        <strain evidence="3">Z151</strain>
    </source>
</reference>
<dbReference type="AlphaFoldDB" id="A0A9X6RKB8"/>
<protein>
    <recommendedName>
        <fullName evidence="1">Chitin-binding type-2 domain-containing protein</fullName>
    </recommendedName>
</protein>
<sequence>MQVYGYYRSGALVWIFATYVLTLAQAAHIRVKRQAQMDPLLRVVCDGKADGPYPHPYYCGSYIQCFNGDYSEKDCPGNMYYNTKAKSCDFRRLIKCRTVDGMIETEAESAKFGPEIPVQVEHPAITKKPAVV</sequence>
<keyword evidence="3" id="KW-1185">Reference proteome</keyword>
<proteinExistence type="predicted"/>
<feature type="domain" description="Chitin-binding type-2" evidence="1">
    <location>
        <begin position="42"/>
        <end position="98"/>
    </location>
</feature>